<organism evidence="2 3">
    <name type="scientific">Rhodovibrio sodomensis</name>
    <dbReference type="NCBI Taxonomy" id="1088"/>
    <lineage>
        <taxon>Bacteria</taxon>
        <taxon>Pseudomonadati</taxon>
        <taxon>Pseudomonadota</taxon>
        <taxon>Alphaproteobacteria</taxon>
        <taxon>Rhodospirillales</taxon>
        <taxon>Rhodovibrionaceae</taxon>
        <taxon>Rhodovibrio</taxon>
    </lineage>
</organism>
<dbReference type="InterPro" id="IPR052716">
    <property type="entry name" value="MOSC_domain"/>
</dbReference>
<accession>A0ABS1DH15</accession>
<feature type="domain" description="MOSC" evidence="1">
    <location>
        <begin position="19"/>
        <end position="153"/>
    </location>
</feature>
<evidence type="ECO:0000259" key="1">
    <source>
        <dbReference type="PROSITE" id="PS51340"/>
    </source>
</evidence>
<sequence length="172" mass="18592">MSATLERIFVTGAAGRAMQAVDRVQAVPGRGLVGDRYAAGLGHWTPSGDVCQVTMIGAEALEAAEARIGLPLANGEHRRNLVVRGLDPHELGGMVIRIGATRLVYDRPRPPCGYIAKLTDKRIYKALMKHGFGICLTVQDGGELAAGMDVEIEGPNKDLFSTSFERFLKVFR</sequence>
<evidence type="ECO:0000313" key="2">
    <source>
        <dbReference type="EMBL" id="MBK1669760.1"/>
    </source>
</evidence>
<protein>
    <recommendedName>
        <fullName evidence="1">MOSC domain-containing protein</fullName>
    </recommendedName>
</protein>
<evidence type="ECO:0000313" key="3">
    <source>
        <dbReference type="Proteomes" id="UP001296873"/>
    </source>
</evidence>
<reference evidence="2 3" key="1">
    <citation type="journal article" date="2020" name="Microorganisms">
        <title>Osmotic Adaptation and Compatible Solute Biosynthesis of Phototrophic Bacteria as Revealed from Genome Analyses.</title>
        <authorList>
            <person name="Imhoff J.F."/>
            <person name="Rahn T."/>
            <person name="Kunzel S."/>
            <person name="Keller A."/>
            <person name="Neulinger S.C."/>
        </authorList>
    </citation>
    <scope>NUCLEOTIDE SEQUENCE [LARGE SCALE GENOMIC DNA]</scope>
    <source>
        <strain evidence="2 3">DSM 9895</strain>
    </source>
</reference>
<dbReference type="EMBL" id="NRRL01000060">
    <property type="protein sequence ID" value="MBK1669760.1"/>
    <property type="molecule type" value="Genomic_DNA"/>
</dbReference>
<dbReference type="SUPFAM" id="SSF50800">
    <property type="entry name" value="PK beta-barrel domain-like"/>
    <property type="match status" value="1"/>
</dbReference>
<dbReference type="InterPro" id="IPR011037">
    <property type="entry name" value="Pyrv_Knase-like_insert_dom_sf"/>
</dbReference>
<dbReference type="PANTHER" id="PTHR36930:SF1">
    <property type="entry name" value="MOSC DOMAIN-CONTAINING PROTEIN"/>
    <property type="match status" value="1"/>
</dbReference>
<dbReference type="RefSeq" id="WP_200342101.1">
    <property type="nucleotide sequence ID" value="NZ_NRRL01000060.1"/>
</dbReference>
<dbReference type="Gene3D" id="2.40.33.20">
    <property type="entry name" value="PK beta-barrel domain-like"/>
    <property type="match status" value="1"/>
</dbReference>
<dbReference type="PANTHER" id="PTHR36930">
    <property type="entry name" value="METAL-SULFUR CLUSTER BIOSYNTHESIS PROTEINS YUAD-RELATED"/>
    <property type="match status" value="1"/>
</dbReference>
<dbReference type="PROSITE" id="PS51340">
    <property type="entry name" value="MOSC"/>
    <property type="match status" value="1"/>
</dbReference>
<comment type="caution">
    <text evidence="2">The sequence shown here is derived from an EMBL/GenBank/DDBJ whole genome shotgun (WGS) entry which is preliminary data.</text>
</comment>
<name>A0ABS1DH15_9PROT</name>
<keyword evidence="3" id="KW-1185">Reference proteome</keyword>
<gene>
    <name evidence="2" type="ORF">CKO28_17115</name>
</gene>
<dbReference type="InterPro" id="IPR005302">
    <property type="entry name" value="MoCF_Sase_C"/>
</dbReference>
<proteinExistence type="predicted"/>
<dbReference type="Proteomes" id="UP001296873">
    <property type="component" value="Unassembled WGS sequence"/>
</dbReference>
<dbReference type="Pfam" id="PF03473">
    <property type="entry name" value="MOSC"/>
    <property type="match status" value="1"/>
</dbReference>